<name>A0ABT1XRN9_9SPHN</name>
<organism evidence="3 4">
    <name type="scientific">Parerythrobacter lacustris</name>
    <dbReference type="NCBI Taxonomy" id="2969984"/>
    <lineage>
        <taxon>Bacteria</taxon>
        <taxon>Pseudomonadati</taxon>
        <taxon>Pseudomonadota</taxon>
        <taxon>Alphaproteobacteria</taxon>
        <taxon>Sphingomonadales</taxon>
        <taxon>Erythrobacteraceae</taxon>
        <taxon>Parerythrobacter</taxon>
    </lineage>
</organism>
<keyword evidence="1" id="KW-0732">Signal</keyword>
<evidence type="ECO:0000313" key="4">
    <source>
        <dbReference type="Proteomes" id="UP001206067"/>
    </source>
</evidence>
<dbReference type="Pfam" id="PF09832">
    <property type="entry name" value="DUF2059"/>
    <property type="match status" value="1"/>
</dbReference>
<accession>A0ABT1XRN9</accession>
<dbReference type="InterPro" id="IPR018637">
    <property type="entry name" value="DUF2059"/>
</dbReference>
<dbReference type="EMBL" id="JANKHH010000005">
    <property type="protein sequence ID" value="MCR2834311.1"/>
    <property type="molecule type" value="Genomic_DNA"/>
</dbReference>
<dbReference type="RefSeq" id="WP_257596116.1">
    <property type="nucleotide sequence ID" value="NZ_JANKHH010000005.1"/>
</dbReference>
<proteinExistence type="predicted"/>
<feature type="signal peptide" evidence="1">
    <location>
        <begin position="1"/>
        <end position="23"/>
    </location>
</feature>
<evidence type="ECO:0000256" key="1">
    <source>
        <dbReference type="SAM" id="SignalP"/>
    </source>
</evidence>
<feature type="chain" id="PRO_5047136091" evidence="1">
    <location>
        <begin position="24"/>
        <end position="282"/>
    </location>
</feature>
<feature type="domain" description="DUF2059" evidence="2">
    <location>
        <begin position="152"/>
        <end position="213"/>
    </location>
</feature>
<keyword evidence="4" id="KW-1185">Reference proteome</keyword>
<sequence length="282" mass="30275">MRSIFSALAAATLLFSAGAPALAQDADPMEGDPFAAMAGMFTAEPLTPEQEARLPLATTIIAKLIPEGALGEMFGTMFDSMMGPLAELGSKPSSGDVAEYLGFEGCELYLEEDQAAEALAILDPAWEARKAAEAEVFPEVMKQMMDAMEPGMRKAMAELYAVNFTERELTDIEAFFSTETGATYARKSFSMASDPRIMAASMESLPAMMGSIMTMEQKVEEATANLPPKRDFAELGAKEKARLAELTGYSVEEIEDAIRYRDEAADAMAEGAEAAADVAAEY</sequence>
<evidence type="ECO:0000313" key="3">
    <source>
        <dbReference type="EMBL" id="MCR2834311.1"/>
    </source>
</evidence>
<evidence type="ECO:0000259" key="2">
    <source>
        <dbReference type="Pfam" id="PF09832"/>
    </source>
</evidence>
<reference evidence="3 4" key="1">
    <citation type="submission" date="2022-08" db="EMBL/GenBank/DDBJ databases">
        <title>Polyphasic taxonomy analysis of Qipengyuania sp.RS5-5.</title>
        <authorList>
            <person name="Xamxidin M."/>
            <person name="Wu M."/>
        </authorList>
    </citation>
    <scope>NUCLEOTIDE SEQUENCE [LARGE SCALE GENOMIC DNA]</scope>
    <source>
        <strain evidence="3 4">RS5-5</strain>
    </source>
</reference>
<protein>
    <submittedName>
        <fullName evidence="3">DUF2059 domain-containing protein</fullName>
    </submittedName>
</protein>
<comment type="caution">
    <text evidence="3">The sequence shown here is derived from an EMBL/GenBank/DDBJ whole genome shotgun (WGS) entry which is preliminary data.</text>
</comment>
<gene>
    <name evidence="3" type="ORF">NSO95_10170</name>
</gene>
<dbReference type="Proteomes" id="UP001206067">
    <property type="component" value="Unassembled WGS sequence"/>
</dbReference>